<sequence>MEFFVEEGKHLHDECSTLVLPALSIGNVGQLALDLLVSTMRAERIGYLDTPFVLPCVGNDAYVPTPQGHLALPLEAYESPSNALTLLQQRSPIVKGTIIEFAKNLADFAAASGKKHVVLLSSLDFGRWQRIDVSRFIKACLKAHEPDKPPVRFTYARRKRHHEPRLATETQVVAEVEGSTRGEEIGSG</sequence>
<dbReference type="EMBL" id="KE344491">
    <property type="protein sequence ID" value="EXB63642.1"/>
    <property type="molecule type" value="Genomic_DNA"/>
</dbReference>
<comment type="similarity">
    <text evidence="3">Belongs to the PSMG2 family.</text>
</comment>
<reference evidence="5" key="1">
    <citation type="submission" date="2013-01" db="EMBL/GenBank/DDBJ databases">
        <title>Draft Genome Sequence of a Mulberry Tree, Morus notabilis C.K. Schneid.</title>
        <authorList>
            <person name="He N."/>
            <person name="Zhao S."/>
        </authorList>
    </citation>
    <scope>NUCLEOTIDE SEQUENCE</scope>
</reference>
<evidence type="ECO:0000256" key="1">
    <source>
        <dbReference type="ARBA" id="ARBA00019186"/>
    </source>
</evidence>
<gene>
    <name evidence="4" type="ORF">L484_026984</name>
</gene>
<evidence type="ECO:0000256" key="2">
    <source>
        <dbReference type="ARBA" id="ARBA00023186"/>
    </source>
</evidence>
<dbReference type="Gene3D" id="3.40.50.10900">
    <property type="entry name" value="PAC-like subunit"/>
    <property type="match status" value="1"/>
</dbReference>
<evidence type="ECO:0000313" key="4">
    <source>
        <dbReference type="EMBL" id="EXB63642.1"/>
    </source>
</evidence>
<dbReference type="PANTHER" id="PTHR12970">
    <property type="entry name" value="PROTEASOME ASSEMBLY CHAPERONE 2"/>
    <property type="match status" value="1"/>
</dbReference>
<keyword evidence="5" id="KW-1185">Reference proteome</keyword>
<accession>W9RPL1</accession>
<proteinExistence type="inferred from homology"/>
<dbReference type="SUPFAM" id="SSF159659">
    <property type="entry name" value="Cgl1923-like"/>
    <property type="match status" value="1"/>
</dbReference>
<dbReference type="GO" id="GO:0005634">
    <property type="term" value="C:nucleus"/>
    <property type="evidence" value="ECO:0007669"/>
    <property type="project" value="TreeGrafter"/>
</dbReference>
<dbReference type="eggNOG" id="KOG3112">
    <property type="taxonomic scope" value="Eukaryota"/>
</dbReference>
<dbReference type="InterPro" id="IPR019151">
    <property type="entry name" value="Proteasome_assmbl_chaperone_2"/>
</dbReference>
<dbReference type="InterPro" id="IPR016562">
    <property type="entry name" value="Proteasome_assmbl_chp_2_euk"/>
</dbReference>
<name>W9RPL1_9ROSA</name>
<dbReference type="STRING" id="981085.W9RPL1"/>
<dbReference type="GO" id="GO:0005829">
    <property type="term" value="C:cytosol"/>
    <property type="evidence" value="ECO:0007669"/>
    <property type="project" value="TreeGrafter"/>
</dbReference>
<dbReference type="Pfam" id="PF09754">
    <property type="entry name" value="PAC2"/>
    <property type="match status" value="1"/>
</dbReference>
<keyword evidence="2" id="KW-0143">Chaperone</keyword>
<dbReference type="PANTHER" id="PTHR12970:SF1">
    <property type="entry name" value="PROTEASOME ASSEMBLY CHAPERONE 2"/>
    <property type="match status" value="1"/>
</dbReference>
<evidence type="ECO:0000313" key="5">
    <source>
        <dbReference type="Proteomes" id="UP000030645"/>
    </source>
</evidence>
<protein>
    <recommendedName>
        <fullName evidence="1">Proteasome assembly chaperone 2</fullName>
    </recommendedName>
</protein>
<dbReference type="GO" id="GO:0043248">
    <property type="term" value="P:proteasome assembly"/>
    <property type="evidence" value="ECO:0007669"/>
    <property type="project" value="TreeGrafter"/>
</dbReference>
<dbReference type="Proteomes" id="UP000030645">
    <property type="component" value="Unassembled WGS sequence"/>
</dbReference>
<dbReference type="AlphaFoldDB" id="W9RPL1"/>
<evidence type="ECO:0000256" key="3">
    <source>
        <dbReference type="ARBA" id="ARBA00025745"/>
    </source>
</evidence>
<dbReference type="InterPro" id="IPR038389">
    <property type="entry name" value="PSMG2_sf"/>
</dbReference>
<organism evidence="4 5">
    <name type="scientific">Morus notabilis</name>
    <dbReference type="NCBI Taxonomy" id="981085"/>
    <lineage>
        <taxon>Eukaryota</taxon>
        <taxon>Viridiplantae</taxon>
        <taxon>Streptophyta</taxon>
        <taxon>Embryophyta</taxon>
        <taxon>Tracheophyta</taxon>
        <taxon>Spermatophyta</taxon>
        <taxon>Magnoliopsida</taxon>
        <taxon>eudicotyledons</taxon>
        <taxon>Gunneridae</taxon>
        <taxon>Pentapetalae</taxon>
        <taxon>rosids</taxon>
        <taxon>fabids</taxon>
        <taxon>Rosales</taxon>
        <taxon>Moraceae</taxon>
        <taxon>Moreae</taxon>
        <taxon>Morus</taxon>
    </lineage>
</organism>